<dbReference type="PROSITE" id="PS00455">
    <property type="entry name" value="AMP_BINDING"/>
    <property type="match status" value="1"/>
</dbReference>
<dbReference type="InterPro" id="IPR020845">
    <property type="entry name" value="AMP-binding_CS"/>
</dbReference>
<dbReference type="PANTHER" id="PTHR43201">
    <property type="entry name" value="ACYL-COA SYNTHETASE"/>
    <property type="match status" value="1"/>
</dbReference>
<keyword evidence="2 5" id="KW-0436">Ligase</keyword>
<dbReference type="Gene3D" id="3.30.300.30">
    <property type="match status" value="1"/>
</dbReference>
<keyword evidence="1 5" id="KW-0474">Menaquinone biosynthesis</keyword>
<keyword evidence="9" id="KW-1185">Reference proteome</keyword>
<evidence type="ECO:0000259" key="7">
    <source>
        <dbReference type="Pfam" id="PF13193"/>
    </source>
</evidence>
<keyword evidence="4 5" id="KW-0067">ATP-binding</keyword>
<dbReference type="NCBIfam" id="TIGR01923">
    <property type="entry name" value="menE"/>
    <property type="match status" value="1"/>
</dbReference>
<dbReference type="GO" id="GO:0031956">
    <property type="term" value="F:medium-chain fatty acid-CoA ligase activity"/>
    <property type="evidence" value="ECO:0007669"/>
    <property type="project" value="TreeGrafter"/>
</dbReference>
<protein>
    <recommendedName>
        <fullName evidence="5">2-succinylbenzoate--CoA ligase</fullName>
        <ecNumber evidence="5">6.2.1.26</ecNumber>
    </recommendedName>
    <alternativeName>
        <fullName evidence="5">o-succinylbenzoyl-CoA synthetase</fullName>
        <shortName evidence="5">OSB-CoA synthetase</shortName>
    </alternativeName>
</protein>
<dbReference type="InterPro" id="IPR010192">
    <property type="entry name" value="MenE"/>
</dbReference>
<evidence type="ECO:0000259" key="6">
    <source>
        <dbReference type="Pfam" id="PF00501"/>
    </source>
</evidence>
<comment type="pathway">
    <text evidence="5">Quinol/quinone metabolism; menaquinone biosynthesis.</text>
</comment>
<dbReference type="HAMAP" id="MF_00731">
    <property type="entry name" value="MenE"/>
    <property type="match status" value="1"/>
</dbReference>
<comment type="pathway">
    <text evidence="5">Quinol/quinone metabolism; 1,4-dihydroxy-2-naphthoate biosynthesis; 1,4-dihydroxy-2-naphthoate from chorismate: step 5/7.</text>
</comment>
<evidence type="ECO:0000313" key="9">
    <source>
        <dbReference type="Proteomes" id="UP000675431"/>
    </source>
</evidence>
<sequence>MTIMPQWLKKRAAMTPDREAVVLSDDTRYTFKELNEHAGQYAYQLKQQGINEGDHVAVLSKNSYEMFVMIHALQKIGAVMFLLNTRLSVNEFLFQLKDGEVTHLLFQEGFRSVVDELTVEVNLHSVSFEQFSFEGKVDEGIAEFDLDHITTVLYTSGTTGLPKGVQLTYGNHWWNANGSVLNLGLNADDRWLLCVPLFHVSGLSILFRSVIYGIPAHLHERFDVESVHEDIMNHGVTTMSAVSVMLEELVERLGNESYPESFRCMLLGGGPASKSLLESSKEKSIPVFQTYGMTETASQFCTLDEENALRKLGSAGKPLFPGQLKIMNDAEECHVGEVGEILMKGPSVTKGYWNRPDANKETIHDGWLKTGDLGYLDEEGFLYVVDRRKDLIISGGENVYPAEIESVLKSHPSVKDAGVVGKKHERWGQVPVAFVVIREEETFSAETLKDHCEKNLAKYKVPKEFYEIDELPRNASRKLMRNRLVEHIN</sequence>
<evidence type="ECO:0000256" key="5">
    <source>
        <dbReference type="HAMAP-Rule" id="MF_00731"/>
    </source>
</evidence>
<dbReference type="RefSeq" id="WP_212369015.1">
    <property type="nucleotide sequence ID" value="NZ_JAGSIE010000014.1"/>
</dbReference>
<dbReference type="PANTHER" id="PTHR43201:SF32">
    <property type="entry name" value="2-SUCCINYLBENZOATE--COA LIGASE, CHLOROPLASTIC_PEROXISOMAL"/>
    <property type="match status" value="1"/>
</dbReference>
<dbReference type="InterPro" id="IPR045851">
    <property type="entry name" value="AMP-bd_C_sf"/>
</dbReference>
<dbReference type="Gene3D" id="3.40.50.12780">
    <property type="entry name" value="N-terminal domain of ligase-like"/>
    <property type="match status" value="1"/>
</dbReference>
<dbReference type="InterPro" id="IPR000873">
    <property type="entry name" value="AMP-dep_synth/lig_dom"/>
</dbReference>
<feature type="domain" description="AMP-dependent synthetase/ligase" evidence="6">
    <location>
        <begin position="9"/>
        <end position="353"/>
    </location>
</feature>
<evidence type="ECO:0000256" key="4">
    <source>
        <dbReference type="ARBA" id="ARBA00022840"/>
    </source>
</evidence>
<proteinExistence type="inferred from homology"/>
<evidence type="ECO:0000313" key="8">
    <source>
        <dbReference type="EMBL" id="MBR7553618.1"/>
    </source>
</evidence>
<comment type="similarity">
    <text evidence="5">Belongs to the ATP-dependent AMP-binding enzyme family. MenE subfamily.</text>
</comment>
<dbReference type="NCBIfam" id="NF002966">
    <property type="entry name" value="PRK03640.1"/>
    <property type="match status" value="1"/>
</dbReference>
<dbReference type="Proteomes" id="UP000675431">
    <property type="component" value="Unassembled WGS sequence"/>
</dbReference>
<dbReference type="GO" id="GO:0005524">
    <property type="term" value="F:ATP binding"/>
    <property type="evidence" value="ECO:0007669"/>
    <property type="project" value="UniProtKB-KW"/>
</dbReference>
<reference evidence="8 9" key="1">
    <citation type="submission" date="2021-04" db="EMBL/GenBank/DDBJ databases">
        <title>Allobacillus sp. nov. SKP8-2 isolated from shrimp paste.</title>
        <authorList>
            <person name="Tanasupawat S."/>
            <person name="Yiamsombat S."/>
            <person name="Kanchanasin P."/>
            <person name="Kuncharoen N."/>
        </authorList>
    </citation>
    <scope>NUCLEOTIDE SEQUENCE [LARGE SCALE GENOMIC DNA]</scope>
    <source>
        <strain evidence="8 9">SKP8-2</strain>
    </source>
</reference>
<organism evidence="8 9">
    <name type="scientific">Allobacillus saliphilus</name>
    <dbReference type="NCBI Taxonomy" id="2912308"/>
    <lineage>
        <taxon>Bacteria</taxon>
        <taxon>Bacillati</taxon>
        <taxon>Bacillota</taxon>
        <taxon>Bacilli</taxon>
        <taxon>Bacillales</taxon>
        <taxon>Bacillaceae</taxon>
        <taxon>Allobacillus</taxon>
    </lineage>
</organism>
<dbReference type="EMBL" id="JAGSIE010000014">
    <property type="protein sequence ID" value="MBR7553618.1"/>
    <property type="molecule type" value="Genomic_DNA"/>
</dbReference>
<feature type="domain" description="AMP-binding enzyme C-terminal" evidence="7">
    <location>
        <begin position="403"/>
        <end position="478"/>
    </location>
</feature>
<dbReference type="AlphaFoldDB" id="A0A941CTF8"/>
<dbReference type="GO" id="GO:0009234">
    <property type="term" value="P:menaquinone biosynthetic process"/>
    <property type="evidence" value="ECO:0007669"/>
    <property type="project" value="UniProtKB-UniRule"/>
</dbReference>
<dbReference type="Pfam" id="PF00501">
    <property type="entry name" value="AMP-binding"/>
    <property type="match status" value="1"/>
</dbReference>
<evidence type="ECO:0000256" key="3">
    <source>
        <dbReference type="ARBA" id="ARBA00022741"/>
    </source>
</evidence>
<dbReference type="SUPFAM" id="SSF56801">
    <property type="entry name" value="Acetyl-CoA synthetase-like"/>
    <property type="match status" value="1"/>
</dbReference>
<comment type="catalytic activity">
    <reaction evidence="5">
        <text>2-succinylbenzoate + ATP + CoA = 2-succinylbenzoyl-CoA + AMP + diphosphate</text>
        <dbReference type="Rhea" id="RHEA:17009"/>
        <dbReference type="ChEBI" id="CHEBI:18325"/>
        <dbReference type="ChEBI" id="CHEBI:30616"/>
        <dbReference type="ChEBI" id="CHEBI:33019"/>
        <dbReference type="ChEBI" id="CHEBI:57287"/>
        <dbReference type="ChEBI" id="CHEBI:57364"/>
        <dbReference type="ChEBI" id="CHEBI:456215"/>
        <dbReference type="EC" id="6.2.1.26"/>
    </reaction>
</comment>
<keyword evidence="3 5" id="KW-0547">Nucleotide-binding</keyword>
<evidence type="ECO:0000256" key="1">
    <source>
        <dbReference type="ARBA" id="ARBA00022428"/>
    </source>
</evidence>
<dbReference type="GO" id="GO:0006631">
    <property type="term" value="P:fatty acid metabolic process"/>
    <property type="evidence" value="ECO:0007669"/>
    <property type="project" value="TreeGrafter"/>
</dbReference>
<dbReference type="InterPro" id="IPR042099">
    <property type="entry name" value="ANL_N_sf"/>
</dbReference>
<dbReference type="CDD" id="cd05912">
    <property type="entry name" value="OSB_CoA_lg"/>
    <property type="match status" value="1"/>
</dbReference>
<accession>A0A941CTF8</accession>
<gene>
    <name evidence="5" type="primary">menE</name>
    <name evidence="8" type="ORF">KC820_05545</name>
</gene>
<dbReference type="FunFam" id="3.30.300.30:FF:000008">
    <property type="entry name" value="2,3-dihydroxybenzoate-AMP ligase"/>
    <property type="match status" value="1"/>
</dbReference>
<dbReference type="Pfam" id="PF13193">
    <property type="entry name" value="AMP-binding_C"/>
    <property type="match status" value="1"/>
</dbReference>
<dbReference type="InterPro" id="IPR025110">
    <property type="entry name" value="AMP-bd_C"/>
</dbReference>
<name>A0A941CTF8_9BACI</name>
<comment type="caution">
    <text evidence="8">The sequence shown here is derived from an EMBL/GenBank/DDBJ whole genome shotgun (WGS) entry which is preliminary data.</text>
</comment>
<comment type="function">
    <text evidence="5">Converts 2-succinylbenzoate (OSB) to 2-succinylbenzoyl-CoA (OSB-CoA).</text>
</comment>
<evidence type="ECO:0000256" key="2">
    <source>
        <dbReference type="ARBA" id="ARBA00022598"/>
    </source>
</evidence>
<dbReference type="GO" id="GO:0008756">
    <property type="term" value="F:o-succinylbenzoate-CoA ligase activity"/>
    <property type="evidence" value="ECO:0007669"/>
    <property type="project" value="UniProtKB-UniRule"/>
</dbReference>
<dbReference type="EC" id="6.2.1.26" evidence="5"/>